<dbReference type="EMBL" id="LXQA010722213">
    <property type="protein sequence ID" value="MCI67712.1"/>
    <property type="molecule type" value="Genomic_DNA"/>
</dbReference>
<reference evidence="2 3" key="1">
    <citation type="journal article" date="2018" name="Front. Plant Sci.">
        <title>Red Clover (Trifolium pratense) and Zigzag Clover (T. medium) - A Picture of Genomic Similarities and Differences.</title>
        <authorList>
            <person name="Dluhosova J."/>
            <person name="Istvanek J."/>
            <person name="Nedelnik J."/>
            <person name="Repkova J."/>
        </authorList>
    </citation>
    <scope>NUCLEOTIDE SEQUENCE [LARGE SCALE GENOMIC DNA]</scope>
    <source>
        <strain evidence="3">cv. 10/8</strain>
        <tissue evidence="2">Leaf</tissue>
    </source>
</reference>
<evidence type="ECO:0000313" key="2">
    <source>
        <dbReference type="EMBL" id="MCI67712.1"/>
    </source>
</evidence>
<protein>
    <submittedName>
        <fullName evidence="2">Chromo domain-containing protein LHP1-like</fullName>
    </submittedName>
</protein>
<name>A0A392U323_9FABA</name>
<feature type="non-terminal residue" evidence="2">
    <location>
        <position position="1"/>
    </location>
</feature>
<feature type="compositionally biased region" description="Basic and acidic residues" evidence="1">
    <location>
        <begin position="21"/>
        <end position="35"/>
    </location>
</feature>
<organism evidence="2 3">
    <name type="scientific">Trifolium medium</name>
    <dbReference type="NCBI Taxonomy" id="97028"/>
    <lineage>
        <taxon>Eukaryota</taxon>
        <taxon>Viridiplantae</taxon>
        <taxon>Streptophyta</taxon>
        <taxon>Embryophyta</taxon>
        <taxon>Tracheophyta</taxon>
        <taxon>Spermatophyta</taxon>
        <taxon>Magnoliopsida</taxon>
        <taxon>eudicotyledons</taxon>
        <taxon>Gunneridae</taxon>
        <taxon>Pentapetalae</taxon>
        <taxon>rosids</taxon>
        <taxon>fabids</taxon>
        <taxon>Fabales</taxon>
        <taxon>Fabaceae</taxon>
        <taxon>Papilionoideae</taxon>
        <taxon>50 kb inversion clade</taxon>
        <taxon>NPAAA clade</taxon>
        <taxon>Hologalegina</taxon>
        <taxon>IRL clade</taxon>
        <taxon>Trifolieae</taxon>
        <taxon>Trifolium</taxon>
    </lineage>
</organism>
<proteinExistence type="predicted"/>
<feature type="non-terminal residue" evidence="2">
    <location>
        <position position="83"/>
    </location>
</feature>
<keyword evidence="3" id="KW-1185">Reference proteome</keyword>
<dbReference type="AlphaFoldDB" id="A0A392U323"/>
<feature type="region of interest" description="Disordered" evidence="1">
    <location>
        <begin position="1"/>
        <end position="40"/>
    </location>
</feature>
<comment type="caution">
    <text evidence="2">The sequence shown here is derived from an EMBL/GenBank/DDBJ whole genome shotgun (WGS) entry which is preliminary data.</text>
</comment>
<dbReference type="Proteomes" id="UP000265520">
    <property type="component" value="Unassembled WGS sequence"/>
</dbReference>
<evidence type="ECO:0000256" key="1">
    <source>
        <dbReference type="SAM" id="MobiDB-lite"/>
    </source>
</evidence>
<sequence>PAFPQTVLFADEVESDGDGSNLKRTDYADGRRSENLPEEVPLNNEEKEYDPKLSELKVATTNGNGVDNLAIPFQEAMVSPENT</sequence>
<accession>A0A392U323</accession>
<evidence type="ECO:0000313" key="3">
    <source>
        <dbReference type="Proteomes" id="UP000265520"/>
    </source>
</evidence>